<feature type="region of interest" description="Disordered" evidence="1">
    <location>
        <begin position="1"/>
        <end position="22"/>
    </location>
</feature>
<dbReference type="AlphaFoldDB" id="A0A5J4VD01"/>
<gene>
    <name evidence="2" type="ORF">EZS28_024055</name>
</gene>
<dbReference type="EMBL" id="SNRW01007912">
    <property type="protein sequence ID" value="KAA6380418.1"/>
    <property type="molecule type" value="Genomic_DNA"/>
</dbReference>
<evidence type="ECO:0000313" key="3">
    <source>
        <dbReference type="Proteomes" id="UP000324800"/>
    </source>
</evidence>
<comment type="caution">
    <text evidence="2">The sequence shown here is derived from an EMBL/GenBank/DDBJ whole genome shotgun (WGS) entry which is preliminary data.</text>
</comment>
<protein>
    <submittedName>
        <fullName evidence="2">Uncharacterized protein</fullName>
    </submittedName>
</protein>
<reference evidence="2 3" key="1">
    <citation type="submission" date="2019-03" db="EMBL/GenBank/DDBJ databases">
        <title>Single cell metagenomics reveals metabolic interactions within the superorganism composed of flagellate Streblomastix strix and complex community of Bacteroidetes bacteria on its surface.</title>
        <authorList>
            <person name="Treitli S.C."/>
            <person name="Kolisko M."/>
            <person name="Husnik F."/>
            <person name="Keeling P."/>
            <person name="Hampl V."/>
        </authorList>
    </citation>
    <scope>NUCLEOTIDE SEQUENCE [LARGE SCALE GENOMIC DNA]</scope>
    <source>
        <strain evidence="2">ST1C</strain>
    </source>
</reference>
<proteinExistence type="predicted"/>
<sequence length="94" mass="10700">MAYNRRSPYEVPRSLIQTQTEGVQTEVTKPLTQRKTKKIACISLQEIPGGVIGKKSIPFDKRSEIVKLTSRDKEQLSEQEIDIAQFLRVPSENV</sequence>
<organism evidence="2 3">
    <name type="scientific">Streblomastix strix</name>
    <dbReference type="NCBI Taxonomy" id="222440"/>
    <lineage>
        <taxon>Eukaryota</taxon>
        <taxon>Metamonada</taxon>
        <taxon>Preaxostyla</taxon>
        <taxon>Oxymonadida</taxon>
        <taxon>Streblomastigidae</taxon>
        <taxon>Streblomastix</taxon>
    </lineage>
</organism>
<evidence type="ECO:0000256" key="1">
    <source>
        <dbReference type="SAM" id="MobiDB-lite"/>
    </source>
</evidence>
<dbReference type="Proteomes" id="UP000324800">
    <property type="component" value="Unassembled WGS sequence"/>
</dbReference>
<evidence type="ECO:0000313" key="2">
    <source>
        <dbReference type="EMBL" id="KAA6380418.1"/>
    </source>
</evidence>
<name>A0A5J4VD01_9EUKA</name>
<accession>A0A5J4VD01</accession>